<evidence type="ECO:0000313" key="2">
    <source>
        <dbReference type="EMBL" id="BBI61472.1"/>
    </source>
</evidence>
<dbReference type="EMBL" id="AP019514">
    <property type="protein sequence ID" value="BBI61472.1"/>
    <property type="molecule type" value="Genomic_DNA"/>
</dbReference>
<keyword evidence="1" id="KW-0812">Transmembrane</keyword>
<keyword evidence="1" id="KW-0472">Membrane</keyword>
<reference evidence="2 3" key="1">
    <citation type="journal article" date="2019" name="Microbiol. Resour. Announc.">
        <title>Complete Genome Sequence of Halomonas sulfidaeris Strain Esulfide1 Isolated from a Metal Sulfide Rock at a Depth of 2,200 Meters, Obtained Using Nanopore Sequencing.</title>
        <authorList>
            <person name="Saito M."/>
            <person name="Nishigata A."/>
            <person name="Galipon J."/>
            <person name="Arakawa K."/>
        </authorList>
    </citation>
    <scope>NUCLEOTIDE SEQUENCE [LARGE SCALE GENOMIC DNA]</scope>
    <source>
        <strain evidence="2 3">ATCC BAA-803</strain>
    </source>
</reference>
<accession>A0A455U5S0</accession>
<proteinExistence type="predicted"/>
<dbReference type="InterPro" id="IPR011435">
    <property type="entry name" value="UmpAB"/>
</dbReference>
<sequence length="73" mass="8020">MELVASLARQFKDSLRDLAPVVLVIAFFQLVVIRQPLPDTLLIDLGLGLVFVLVGLTLFIKGLELGLFPSVRT</sequence>
<dbReference type="AlphaFoldDB" id="A0A455U5S0"/>
<evidence type="ECO:0008006" key="4">
    <source>
        <dbReference type="Google" id="ProtNLM"/>
    </source>
</evidence>
<name>A0A455U5S0_9GAMM</name>
<dbReference type="Pfam" id="PF07556">
    <property type="entry name" value="DUF1538"/>
    <property type="match status" value="1"/>
</dbReference>
<gene>
    <name evidence="2" type="ORF">HSBAA_27780</name>
</gene>
<protein>
    <recommendedName>
        <fullName evidence="4">DUF1538 domain-containing protein</fullName>
    </recommendedName>
</protein>
<keyword evidence="1" id="KW-1133">Transmembrane helix</keyword>
<dbReference type="Proteomes" id="UP000320231">
    <property type="component" value="Chromosome"/>
</dbReference>
<feature type="transmembrane region" description="Helical" evidence="1">
    <location>
        <begin position="41"/>
        <end position="60"/>
    </location>
</feature>
<feature type="transmembrane region" description="Helical" evidence="1">
    <location>
        <begin position="18"/>
        <end position="35"/>
    </location>
</feature>
<evidence type="ECO:0000313" key="3">
    <source>
        <dbReference type="Proteomes" id="UP000320231"/>
    </source>
</evidence>
<organism evidence="2 3">
    <name type="scientific">Vreelandella sulfidaeris</name>
    <dbReference type="NCBI Taxonomy" id="115553"/>
    <lineage>
        <taxon>Bacteria</taxon>
        <taxon>Pseudomonadati</taxon>
        <taxon>Pseudomonadota</taxon>
        <taxon>Gammaproteobacteria</taxon>
        <taxon>Oceanospirillales</taxon>
        <taxon>Halomonadaceae</taxon>
        <taxon>Vreelandella</taxon>
    </lineage>
</organism>
<dbReference type="KEGG" id="hsr:HSBAA_27780"/>
<evidence type="ECO:0000256" key="1">
    <source>
        <dbReference type="SAM" id="Phobius"/>
    </source>
</evidence>